<dbReference type="SUPFAM" id="SSF81321">
    <property type="entry name" value="Family A G protein-coupled receptor-like"/>
    <property type="match status" value="1"/>
</dbReference>
<comment type="subcellular location">
    <subcellularLocation>
        <location evidence="1">Membrane</location>
        <topology evidence="1">Multi-pass membrane protein</topology>
    </subcellularLocation>
</comment>
<evidence type="ECO:0000256" key="10">
    <source>
        <dbReference type="ARBA" id="ARBA00023170"/>
    </source>
</evidence>
<keyword evidence="8" id="KW-0157">Chromophore</keyword>
<dbReference type="GO" id="GO:0005886">
    <property type="term" value="C:plasma membrane"/>
    <property type="evidence" value="ECO:0007669"/>
    <property type="project" value="TreeGrafter"/>
</dbReference>
<keyword evidence="5 12" id="KW-0812">Transmembrane</keyword>
<dbReference type="PANTHER" id="PTHR28286:SF2">
    <property type="entry name" value="BACTERIORHODOPSIN _OPSIN, NOPA (EUROFUNG)"/>
    <property type="match status" value="1"/>
</dbReference>
<evidence type="ECO:0000256" key="4">
    <source>
        <dbReference type="ARBA" id="ARBA00022606"/>
    </source>
</evidence>
<feature type="region of interest" description="Disordered" evidence="11">
    <location>
        <begin position="313"/>
        <end position="394"/>
    </location>
</feature>
<feature type="region of interest" description="Disordered" evidence="11">
    <location>
        <begin position="456"/>
        <end position="483"/>
    </location>
</feature>
<keyword evidence="3" id="KW-0600">Photoreceptor protein</keyword>
<dbReference type="EMBL" id="GBEZ01005984">
    <property type="protein sequence ID" value="JAC79380.1"/>
    <property type="molecule type" value="Transcribed_RNA"/>
</dbReference>
<dbReference type="PANTHER" id="PTHR28286">
    <property type="match status" value="1"/>
</dbReference>
<feature type="transmembrane region" description="Helical" evidence="12">
    <location>
        <begin position="196"/>
        <end position="216"/>
    </location>
</feature>
<accession>A0A061S8Z2</accession>
<organism evidence="13">
    <name type="scientific">Tetraselmis sp. GSL018</name>
    <dbReference type="NCBI Taxonomy" id="582737"/>
    <lineage>
        <taxon>Eukaryota</taxon>
        <taxon>Viridiplantae</taxon>
        <taxon>Chlorophyta</taxon>
        <taxon>core chlorophytes</taxon>
        <taxon>Chlorodendrophyceae</taxon>
        <taxon>Chlorodendrales</taxon>
        <taxon>Chlorodendraceae</taxon>
        <taxon>Tetraselmis</taxon>
    </lineage>
</organism>
<feature type="transmembrane region" description="Helical" evidence="12">
    <location>
        <begin position="157"/>
        <end position="175"/>
    </location>
</feature>
<comment type="similarity">
    <text evidence="2">Belongs to the archaeal/bacterial/fungal opsin family.</text>
</comment>
<sequence length="579" mass="64234">MGQTSSFPRPEVDTYNVCAEISDPNGSLLTQQVGRSLQWFTFVLSWLQLAFYGYQSFRATMGWEETYVCIIEAIKITLDIFYMYASPATIYQTNGNTVNWLTYSEWLLTCPVILVQLCNITGLESDFNDRTMQVLISDVGAIVFGVSSAFSEGPLKMFFFLCGCCYGIFTFYHAAKIYYESYHMVPDGLCRNLVRYMAWCFYISWVGFPIIFLTGADGYGPLTIWAEVALQQIVEVLAKNVWGMLGHILRLKIHEHIIMYGDVRKPNKIKFGGKEVRILSWTDKEDENTIRKSAKHLVGRRSSFLRMRDQMKRRGIPTRGSIDNIQYDGGAEYEDEEARSPTGKKGPPRISTFSTARGSSGASQMEKAAPGLANFQATGPWPAASTPQQQQQQQMMMMMMMASVMQRGHQPAPNGFAPPPAQGGAAFGPPTTNHQQFGAMAPQRRPRCCLLGAAGRRSVAARPPGSASRRGRQQQQRPSLGRLARAVADVDAEAGERLADRAAAGAPGDGRQPARPPARQRRAPRHDLTPSPRAERAPPPCLRAAIQAPVGRPQVPACQEPTPLQAHRQQRSLSPSPLF</sequence>
<evidence type="ECO:0000256" key="2">
    <source>
        <dbReference type="ARBA" id="ARBA00008130"/>
    </source>
</evidence>
<evidence type="ECO:0000256" key="8">
    <source>
        <dbReference type="ARBA" id="ARBA00022991"/>
    </source>
</evidence>
<keyword evidence="4" id="KW-0716">Sensory transduction</keyword>
<reference evidence="13" key="1">
    <citation type="submission" date="2014-05" db="EMBL/GenBank/DDBJ databases">
        <title>The transcriptome of the halophilic microalga Tetraselmis sp. GSL018 isolated from the Great Salt Lake, Utah.</title>
        <authorList>
            <person name="Jinkerson R.E."/>
            <person name="D'Adamo S."/>
            <person name="Posewitz M.C."/>
        </authorList>
    </citation>
    <scope>NUCLEOTIDE SEQUENCE</scope>
    <source>
        <strain evidence="13">GSL018</strain>
    </source>
</reference>
<evidence type="ECO:0000256" key="3">
    <source>
        <dbReference type="ARBA" id="ARBA00022543"/>
    </source>
</evidence>
<dbReference type="AlphaFoldDB" id="A0A061S8Z2"/>
<evidence type="ECO:0000256" key="6">
    <source>
        <dbReference type="ARBA" id="ARBA00022925"/>
    </source>
</evidence>
<feature type="region of interest" description="Disordered" evidence="11">
    <location>
        <begin position="408"/>
        <end position="441"/>
    </location>
</feature>
<dbReference type="SMART" id="SM01021">
    <property type="entry name" value="Bac_rhodopsin"/>
    <property type="match status" value="1"/>
</dbReference>
<keyword evidence="7 12" id="KW-1133">Transmembrane helix</keyword>
<proteinExistence type="inferred from homology"/>
<feature type="region of interest" description="Disordered" evidence="11">
    <location>
        <begin position="501"/>
        <end position="579"/>
    </location>
</feature>
<feature type="compositionally biased region" description="Polar residues" evidence="11">
    <location>
        <begin position="351"/>
        <end position="363"/>
    </location>
</feature>
<evidence type="ECO:0000256" key="1">
    <source>
        <dbReference type="ARBA" id="ARBA00004141"/>
    </source>
</evidence>
<protein>
    <submittedName>
        <fullName evidence="13">O protein</fullName>
    </submittedName>
</protein>
<evidence type="ECO:0000256" key="7">
    <source>
        <dbReference type="ARBA" id="ARBA00022989"/>
    </source>
</evidence>
<evidence type="ECO:0000256" key="12">
    <source>
        <dbReference type="SAM" id="Phobius"/>
    </source>
</evidence>
<feature type="compositionally biased region" description="Basic and acidic residues" evidence="11">
    <location>
        <begin position="525"/>
        <end position="536"/>
    </location>
</feature>
<gene>
    <name evidence="13" type="ORF">TSPGSL018_12852</name>
</gene>
<dbReference type="InterPro" id="IPR001425">
    <property type="entry name" value="Arc/bac/fun_rhodopsins"/>
</dbReference>
<keyword evidence="6" id="KW-0681">Retinal protein</keyword>
<keyword evidence="9 12" id="KW-0472">Membrane</keyword>
<feature type="compositionally biased region" description="Low complexity" evidence="11">
    <location>
        <begin position="501"/>
        <end position="513"/>
    </location>
</feature>
<name>A0A061S8Z2_9CHLO</name>
<keyword evidence="10" id="KW-0675">Receptor</keyword>
<evidence type="ECO:0000256" key="9">
    <source>
        <dbReference type="ARBA" id="ARBA00023136"/>
    </source>
</evidence>
<dbReference type="GO" id="GO:0009881">
    <property type="term" value="F:photoreceptor activity"/>
    <property type="evidence" value="ECO:0007669"/>
    <property type="project" value="UniProtKB-KW"/>
</dbReference>
<dbReference type="Pfam" id="PF01036">
    <property type="entry name" value="Bac_rhodopsin"/>
    <property type="match status" value="1"/>
</dbReference>
<evidence type="ECO:0000313" key="13">
    <source>
        <dbReference type="EMBL" id="JAC79380.1"/>
    </source>
</evidence>
<evidence type="ECO:0000256" key="5">
    <source>
        <dbReference type="ARBA" id="ARBA00022692"/>
    </source>
</evidence>
<dbReference type="Gene3D" id="1.20.1070.10">
    <property type="entry name" value="Rhodopsin 7-helix transmembrane proteins"/>
    <property type="match status" value="1"/>
</dbReference>
<evidence type="ECO:0000256" key="11">
    <source>
        <dbReference type="SAM" id="MobiDB-lite"/>
    </source>
</evidence>
<dbReference type="GO" id="GO:0007602">
    <property type="term" value="P:phototransduction"/>
    <property type="evidence" value="ECO:0007669"/>
    <property type="project" value="UniProtKB-KW"/>
</dbReference>